<feature type="compositionally biased region" description="Basic and acidic residues" evidence="1">
    <location>
        <begin position="19"/>
        <end position="31"/>
    </location>
</feature>
<dbReference type="OrthoDB" id="5143322at2759"/>
<evidence type="ECO:0000313" key="3">
    <source>
        <dbReference type="Proteomes" id="UP000243498"/>
    </source>
</evidence>
<protein>
    <submittedName>
        <fullName evidence="2">Uncharacterized protein</fullName>
    </submittedName>
</protein>
<dbReference type="AlphaFoldDB" id="A0A167DE91"/>
<feature type="region of interest" description="Disordered" evidence="1">
    <location>
        <begin position="160"/>
        <end position="181"/>
    </location>
</feature>
<feature type="region of interest" description="Disordered" evidence="1">
    <location>
        <begin position="71"/>
        <end position="95"/>
    </location>
</feature>
<dbReference type="EMBL" id="AZHC01000014">
    <property type="protein sequence ID" value="OAA42276.1"/>
    <property type="molecule type" value="Genomic_DNA"/>
</dbReference>
<evidence type="ECO:0000256" key="1">
    <source>
        <dbReference type="SAM" id="MobiDB-lite"/>
    </source>
</evidence>
<feature type="region of interest" description="Disordered" evidence="1">
    <location>
        <begin position="306"/>
        <end position="326"/>
    </location>
</feature>
<dbReference type="Proteomes" id="UP000243498">
    <property type="component" value="Unassembled WGS sequence"/>
</dbReference>
<feature type="compositionally biased region" description="Polar residues" evidence="1">
    <location>
        <begin position="317"/>
        <end position="326"/>
    </location>
</feature>
<proteinExistence type="predicted"/>
<comment type="caution">
    <text evidence="2">The sequence shown here is derived from an EMBL/GenBank/DDBJ whole genome shotgun (WGS) entry which is preliminary data.</text>
</comment>
<dbReference type="OMA" id="IANWMAQ"/>
<keyword evidence="3" id="KW-1185">Reference proteome</keyword>
<reference evidence="2 3" key="1">
    <citation type="journal article" date="2016" name="Genome Biol. Evol.">
        <title>Divergent and convergent evolution of fungal pathogenicity.</title>
        <authorList>
            <person name="Shang Y."/>
            <person name="Xiao G."/>
            <person name="Zheng P."/>
            <person name="Cen K."/>
            <person name="Zhan S."/>
            <person name="Wang C."/>
        </authorList>
    </citation>
    <scope>NUCLEOTIDE SEQUENCE [LARGE SCALE GENOMIC DNA]</scope>
    <source>
        <strain evidence="2 3">RCEF 4871</strain>
    </source>
</reference>
<organism evidence="2 3">
    <name type="scientific">Metarhizium rileyi (strain RCEF 4871)</name>
    <name type="common">Nomuraea rileyi</name>
    <dbReference type="NCBI Taxonomy" id="1649241"/>
    <lineage>
        <taxon>Eukaryota</taxon>
        <taxon>Fungi</taxon>
        <taxon>Dikarya</taxon>
        <taxon>Ascomycota</taxon>
        <taxon>Pezizomycotina</taxon>
        <taxon>Sordariomycetes</taxon>
        <taxon>Hypocreomycetidae</taxon>
        <taxon>Hypocreales</taxon>
        <taxon>Clavicipitaceae</taxon>
        <taxon>Metarhizium</taxon>
    </lineage>
</organism>
<sequence>MSVDSLELACMADLGRQRQDELPLSNRERKGPSFAPSGRNGTAHIPSALKKVLETKWNGESALQTSYGSQRLIEPDYRAPPNIRQESKGHKRIKRHDSQNVPTADLGGLVPPGGSARHFSASKSTGTLPHKQQVRSISDNGPVTAIYATNCGLQTLGSNQDSLPVSSTSKPAAPVEQSSNTNDSISIRLPIRLSKSQDHEHVVLRGICKLLNPKDRLVLCVVSYTMRLRKDTDEGYLVLSTAGKEDRVHNVLELMSPDTRDDCCRVCSKNERNGFAYILQFPNILDTQKFKIFLESLQQAAAREANLEDNQTKPRTKSIQATQTPSSLLGPTNPVIKWPSLSATSATSEVTRLTASTLPSTVPTPSKQATVEGLCSDAKLIDFDDSPCCSPAARELIIEDAAEKLVELINKILPEASAAGLLLSDDTIADIEETAIDDWLARGFLQSETDDMKADLLDLLRILVRLKRKAESRRQTQPVIRSLQGYDEVPRPCRITYTASELERLNTAQPQEPTKIERIQYTSSEIESIGKTTMPSSVGGLDTSR</sequence>
<gene>
    <name evidence="2" type="ORF">NOR_05125</name>
</gene>
<accession>A0A167DE91</accession>
<feature type="region of interest" description="Disordered" evidence="1">
    <location>
        <begin position="19"/>
        <end position="43"/>
    </location>
</feature>
<name>A0A167DE91_METRR</name>
<evidence type="ECO:0000313" key="2">
    <source>
        <dbReference type="EMBL" id="OAA42276.1"/>
    </source>
</evidence>